<dbReference type="EMBL" id="CP044463">
    <property type="protein sequence ID" value="QIC68159.1"/>
    <property type="molecule type" value="Genomic_DNA"/>
</dbReference>
<evidence type="ECO:0000256" key="1">
    <source>
        <dbReference type="SAM" id="Phobius"/>
    </source>
</evidence>
<feature type="transmembrane region" description="Helical" evidence="1">
    <location>
        <begin position="6"/>
        <end position="22"/>
    </location>
</feature>
<proteinExistence type="predicted"/>
<dbReference type="Proteomes" id="UP000503505">
    <property type="component" value="Chromosome"/>
</dbReference>
<keyword evidence="1" id="KW-0472">Membrane</keyword>
<reference evidence="2 3" key="1">
    <citation type="submission" date="2019-09" db="EMBL/GenBank/DDBJ databases">
        <title>Non-baumannii Acinetobacter spp. carrying blaNDM-1 isolated in China.</title>
        <authorList>
            <person name="Cui C."/>
            <person name="Chen C."/>
            <person name="Sun J."/>
            <person name="Liu Y."/>
        </authorList>
    </citation>
    <scope>NUCLEOTIDE SEQUENCE [LARGE SCALE GENOMIC DNA]</scope>
    <source>
        <strain evidence="2 3">HZE23-1</strain>
    </source>
</reference>
<organism evidence="2 3">
    <name type="scientific">Acinetobacter schindleri</name>
    <dbReference type="NCBI Taxonomy" id="108981"/>
    <lineage>
        <taxon>Bacteria</taxon>
        <taxon>Pseudomonadati</taxon>
        <taxon>Pseudomonadota</taxon>
        <taxon>Gammaproteobacteria</taxon>
        <taxon>Moraxellales</taxon>
        <taxon>Moraxellaceae</taxon>
        <taxon>Acinetobacter</taxon>
    </lineage>
</organism>
<evidence type="ECO:0000313" key="2">
    <source>
        <dbReference type="EMBL" id="QIC68159.1"/>
    </source>
</evidence>
<feature type="transmembrane region" description="Helical" evidence="1">
    <location>
        <begin position="29"/>
        <end position="48"/>
    </location>
</feature>
<dbReference type="AlphaFoldDB" id="A0AAE6WYC3"/>
<evidence type="ECO:0000313" key="3">
    <source>
        <dbReference type="Proteomes" id="UP000503505"/>
    </source>
</evidence>
<accession>A0AAE6WYC3</accession>
<keyword evidence="1" id="KW-1133">Transmembrane helix</keyword>
<dbReference type="RefSeq" id="WP_163172147.1">
    <property type="nucleotide sequence ID" value="NZ_CP044463.1"/>
</dbReference>
<sequence length="82" mass="9757">MLFNALYALMVVLFLLYLYDLVFKKQKNYYISIMIRLLTLGLFALIVFDQHETQIHLALVLLTWVLFESSDNFYNKRLSSSK</sequence>
<gene>
    <name evidence="2" type="ORF">FSC10_12700</name>
</gene>
<name>A0AAE6WYC3_9GAMM</name>
<keyword evidence="1" id="KW-0812">Transmembrane</keyword>
<protein>
    <submittedName>
        <fullName evidence="2">Uncharacterized protein</fullName>
    </submittedName>
</protein>